<evidence type="ECO:0000313" key="7">
    <source>
        <dbReference type="EMBL" id="AKA35763.1"/>
    </source>
</evidence>
<organism evidence="7 8">
    <name type="scientific">Flagellimonas lutaonensis</name>
    <dbReference type="NCBI Taxonomy" id="516051"/>
    <lineage>
        <taxon>Bacteria</taxon>
        <taxon>Pseudomonadati</taxon>
        <taxon>Bacteroidota</taxon>
        <taxon>Flavobacteriia</taxon>
        <taxon>Flavobacteriales</taxon>
        <taxon>Flavobacteriaceae</taxon>
        <taxon>Flagellimonas</taxon>
    </lineage>
</organism>
<dbReference type="GO" id="GO:0008381">
    <property type="term" value="F:mechanosensitive monoatomic ion channel activity"/>
    <property type="evidence" value="ECO:0007669"/>
    <property type="project" value="InterPro"/>
</dbReference>
<feature type="transmembrane region" description="Helical" evidence="5">
    <location>
        <begin position="78"/>
        <end position="99"/>
    </location>
</feature>
<proteinExistence type="predicted"/>
<keyword evidence="4 5" id="KW-0472">Membrane</keyword>
<dbReference type="RefSeq" id="WP_045802381.1">
    <property type="nucleotide sequence ID" value="NZ_CP011071.1"/>
</dbReference>
<evidence type="ECO:0000256" key="3">
    <source>
        <dbReference type="ARBA" id="ARBA00022989"/>
    </source>
</evidence>
<sequence length="272" mass="29558">METYREALSESLENLLSGAAEVLPKIILGIMGLILAWLVMKIILFILKRVLKAAKIDTVSQKVADAKLFGDKEIKIDLLKIILGTVRILLILLFAVVIAEVLGLTPISEGIMAMFGYLPTLISAILILVGGLYLASLVKKGTLALFESMGIGGSKVISSVLFYLITFFISITALNQAGINTDIITSNFTMILGAFLLAAALGFGLGARDVFSDLMKMFYMRKIYMVGDKISFDNVEGTIEAIDNTTITLKTRDGKLVVPIKDLTSNRVSLKQ</sequence>
<evidence type="ECO:0000256" key="5">
    <source>
        <dbReference type="SAM" id="Phobius"/>
    </source>
</evidence>
<dbReference type="Pfam" id="PF05552">
    <property type="entry name" value="MS_channel_1st_1"/>
    <property type="match status" value="2"/>
</dbReference>
<dbReference type="InterPro" id="IPR008910">
    <property type="entry name" value="MSC_TM_helix"/>
</dbReference>
<evidence type="ECO:0000256" key="2">
    <source>
        <dbReference type="ARBA" id="ARBA00022692"/>
    </source>
</evidence>
<dbReference type="InterPro" id="IPR006685">
    <property type="entry name" value="MscS_channel_2nd"/>
</dbReference>
<comment type="subcellular location">
    <subcellularLocation>
        <location evidence="1">Membrane</location>
    </subcellularLocation>
</comment>
<dbReference type="Pfam" id="PF00924">
    <property type="entry name" value="MS_channel_2nd"/>
    <property type="match status" value="1"/>
</dbReference>
<dbReference type="Gene3D" id="1.10.287.1260">
    <property type="match status" value="1"/>
</dbReference>
<dbReference type="InterPro" id="IPR010920">
    <property type="entry name" value="LSM_dom_sf"/>
</dbReference>
<dbReference type="OrthoDB" id="1493289at2"/>
<evidence type="ECO:0000259" key="6">
    <source>
        <dbReference type="Pfam" id="PF00924"/>
    </source>
</evidence>
<dbReference type="PANTHER" id="PTHR30221:SF1">
    <property type="entry name" value="SMALL-CONDUCTANCE MECHANOSENSITIVE CHANNEL"/>
    <property type="match status" value="1"/>
</dbReference>
<feature type="transmembrane region" description="Helical" evidence="5">
    <location>
        <begin position="188"/>
        <end position="211"/>
    </location>
</feature>
<keyword evidence="8" id="KW-1185">Reference proteome</keyword>
<accession>A0A0D5YV88</accession>
<feature type="transmembrane region" description="Helical" evidence="5">
    <location>
        <begin position="26"/>
        <end position="47"/>
    </location>
</feature>
<dbReference type="PATRIC" id="fig|516051.4.peg.2235"/>
<evidence type="ECO:0000313" key="8">
    <source>
        <dbReference type="Proteomes" id="UP000032726"/>
    </source>
</evidence>
<evidence type="ECO:0000256" key="1">
    <source>
        <dbReference type="ARBA" id="ARBA00004370"/>
    </source>
</evidence>
<feature type="domain" description="Mechanosensitive ion channel MscS" evidence="6">
    <location>
        <begin position="218"/>
        <end position="268"/>
    </location>
</feature>
<reference evidence="7 8" key="1">
    <citation type="submission" date="2015-03" db="EMBL/GenBank/DDBJ databases">
        <title>Complete genome sequence of Muricauda lutaonensis CC-HSB-11T, isolated from a coastal hot spring.</title>
        <authorList>
            <person name="Kim K.M."/>
        </authorList>
    </citation>
    <scope>NUCLEOTIDE SEQUENCE [LARGE SCALE GENOMIC DNA]</scope>
    <source>
        <strain evidence="7 8">CC-HSB-11</strain>
    </source>
</reference>
<keyword evidence="3 5" id="KW-1133">Transmembrane helix</keyword>
<dbReference type="HOGENOM" id="CLU_049564_1_0_10"/>
<protein>
    <submittedName>
        <fullName evidence="7">Membrane protein</fullName>
    </submittedName>
</protein>
<feature type="transmembrane region" description="Helical" evidence="5">
    <location>
        <begin position="111"/>
        <end position="135"/>
    </location>
</feature>
<dbReference type="SUPFAM" id="SSF50182">
    <property type="entry name" value="Sm-like ribonucleoproteins"/>
    <property type="match status" value="1"/>
</dbReference>
<feature type="transmembrane region" description="Helical" evidence="5">
    <location>
        <begin position="156"/>
        <end position="176"/>
    </location>
</feature>
<gene>
    <name evidence="7" type="ORF">VC82_2170</name>
</gene>
<dbReference type="Gene3D" id="2.30.30.60">
    <property type="match status" value="1"/>
</dbReference>
<dbReference type="PANTHER" id="PTHR30221">
    <property type="entry name" value="SMALL-CONDUCTANCE MECHANOSENSITIVE CHANNEL"/>
    <property type="match status" value="1"/>
</dbReference>
<dbReference type="AlphaFoldDB" id="A0A0D5YV88"/>
<dbReference type="KEGG" id="mlt:VC82_2170"/>
<dbReference type="EMBL" id="CP011071">
    <property type="protein sequence ID" value="AKA35763.1"/>
    <property type="molecule type" value="Genomic_DNA"/>
</dbReference>
<dbReference type="InterPro" id="IPR045275">
    <property type="entry name" value="MscS_archaea/bacteria_type"/>
</dbReference>
<keyword evidence="2 5" id="KW-0812">Transmembrane</keyword>
<evidence type="ECO:0000256" key="4">
    <source>
        <dbReference type="ARBA" id="ARBA00023136"/>
    </source>
</evidence>
<dbReference type="STRING" id="516051.VC82_2170"/>
<dbReference type="InterPro" id="IPR023408">
    <property type="entry name" value="MscS_beta-dom_sf"/>
</dbReference>
<name>A0A0D5YV88_9FLAO</name>
<dbReference type="Proteomes" id="UP000032726">
    <property type="component" value="Chromosome"/>
</dbReference>
<dbReference type="GO" id="GO:0016020">
    <property type="term" value="C:membrane"/>
    <property type="evidence" value="ECO:0007669"/>
    <property type="project" value="UniProtKB-SubCell"/>
</dbReference>